<accession>A0A7T8GMC6</accession>
<keyword evidence="2" id="KW-1185">Reference proteome</keyword>
<evidence type="ECO:0000313" key="2">
    <source>
        <dbReference type="Proteomes" id="UP000595437"/>
    </source>
</evidence>
<protein>
    <submittedName>
        <fullName evidence="1">Uncharacterized protein</fullName>
    </submittedName>
</protein>
<sequence>MCASSGVEPLPEPTLREQVQRFGVVLTYRSGVITEGSDGSFVGMTLKRTHSGPWPMYQTTTTCWMGQGVIRAAGSLGTS</sequence>
<dbReference type="AlphaFoldDB" id="A0A7T8GMC6"/>
<dbReference type="EMBL" id="CP045908">
    <property type="protein sequence ID" value="QQP33211.1"/>
    <property type="molecule type" value="Genomic_DNA"/>
</dbReference>
<evidence type="ECO:0000313" key="1">
    <source>
        <dbReference type="EMBL" id="QQP33211.1"/>
    </source>
</evidence>
<organism evidence="1 2">
    <name type="scientific">Caligus rogercresseyi</name>
    <name type="common">Sea louse</name>
    <dbReference type="NCBI Taxonomy" id="217165"/>
    <lineage>
        <taxon>Eukaryota</taxon>
        <taxon>Metazoa</taxon>
        <taxon>Ecdysozoa</taxon>
        <taxon>Arthropoda</taxon>
        <taxon>Crustacea</taxon>
        <taxon>Multicrustacea</taxon>
        <taxon>Hexanauplia</taxon>
        <taxon>Copepoda</taxon>
        <taxon>Siphonostomatoida</taxon>
        <taxon>Caligidae</taxon>
        <taxon>Caligus</taxon>
    </lineage>
</organism>
<name>A0A7T8GMC6_CALRO</name>
<dbReference type="Proteomes" id="UP000595437">
    <property type="component" value="Chromosome 19"/>
</dbReference>
<proteinExistence type="predicted"/>
<gene>
    <name evidence="1" type="ORF">FKW44_024503</name>
</gene>
<reference evidence="2" key="1">
    <citation type="submission" date="2021-01" db="EMBL/GenBank/DDBJ databases">
        <title>Caligus Genome Assembly.</title>
        <authorList>
            <person name="Gallardo-Escarate C."/>
        </authorList>
    </citation>
    <scope>NUCLEOTIDE SEQUENCE [LARGE SCALE GENOMIC DNA]</scope>
</reference>